<dbReference type="InterPro" id="IPR012337">
    <property type="entry name" value="RNaseH-like_sf"/>
</dbReference>
<comment type="caution">
    <text evidence="2">The sequence shown here is derived from an EMBL/GenBank/DDBJ whole genome shotgun (WGS) entry which is preliminary data.</text>
</comment>
<evidence type="ECO:0000313" key="2">
    <source>
        <dbReference type="EMBL" id="MFD2028433.1"/>
    </source>
</evidence>
<keyword evidence="2" id="KW-0269">Exonuclease</keyword>
<protein>
    <submittedName>
        <fullName evidence="2">Exonuclease domain-containing protein</fullName>
    </submittedName>
</protein>
<dbReference type="SUPFAM" id="SSF53098">
    <property type="entry name" value="Ribonuclease H-like"/>
    <property type="match status" value="1"/>
</dbReference>
<dbReference type="Gene3D" id="3.30.420.10">
    <property type="entry name" value="Ribonuclease H-like superfamily/Ribonuclease H"/>
    <property type="match status" value="1"/>
</dbReference>
<name>A0ABW4VFK6_9MICO</name>
<keyword evidence="2" id="KW-0540">Nuclease</keyword>
<feature type="domain" description="Exonuclease" evidence="1">
    <location>
        <begin position="11"/>
        <end position="177"/>
    </location>
</feature>
<dbReference type="InterPro" id="IPR013520">
    <property type="entry name" value="Ribonucl_H"/>
</dbReference>
<accession>A0ABW4VFK6</accession>
<reference evidence="3" key="1">
    <citation type="journal article" date="2019" name="Int. J. Syst. Evol. Microbiol.">
        <title>The Global Catalogue of Microorganisms (GCM) 10K type strain sequencing project: providing services to taxonomists for standard genome sequencing and annotation.</title>
        <authorList>
            <consortium name="The Broad Institute Genomics Platform"/>
            <consortium name="The Broad Institute Genome Sequencing Center for Infectious Disease"/>
            <person name="Wu L."/>
            <person name="Ma J."/>
        </authorList>
    </citation>
    <scope>NUCLEOTIDE SEQUENCE [LARGE SCALE GENOMIC DNA]</scope>
    <source>
        <strain evidence="3">CCM 7043</strain>
    </source>
</reference>
<dbReference type="Proteomes" id="UP001597338">
    <property type="component" value="Unassembled WGS sequence"/>
</dbReference>
<evidence type="ECO:0000313" key="3">
    <source>
        <dbReference type="Proteomes" id="UP001597338"/>
    </source>
</evidence>
<dbReference type="GO" id="GO:0004527">
    <property type="term" value="F:exonuclease activity"/>
    <property type="evidence" value="ECO:0007669"/>
    <property type="project" value="UniProtKB-KW"/>
</dbReference>
<dbReference type="PANTHER" id="PTHR30231:SF42">
    <property type="entry name" value="EXONUCLEASE"/>
    <property type="match status" value="1"/>
</dbReference>
<sequence length="205" mass="21698">MPVPPPLPGLSFTAIDFETANPNKASVCAVGVARVRDGQVVETHGTLVRPPAGHDEFGYYNVRAHGIQARHVTSAPSWRSVHATIVDFIGADPIVAYNVPADRPVFEKASAVYRLPAPPNEWVDALRMARRHLVLPKYSLPHVTTALGLPSFTHHDALADTIAAAHVTVALCHRFGLIGLGDNGLGDNAAISGAPAVGHAARRAP</sequence>
<keyword evidence="2" id="KW-0378">Hydrolase</keyword>
<dbReference type="EMBL" id="JBHUHF010000001">
    <property type="protein sequence ID" value="MFD2028433.1"/>
    <property type="molecule type" value="Genomic_DNA"/>
</dbReference>
<gene>
    <name evidence="2" type="ORF">ACFSL2_23285</name>
</gene>
<keyword evidence="3" id="KW-1185">Reference proteome</keyword>
<proteinExistence type="predicted"/>
<evidence type="ECO:0000259" key="1">
    <source>
        <dbReference type="SMART" id="SM00479"/>
    </source>
</evidence>
<dbReference type="Pfam" id="PF00929">
    <property type="entry name" value="RNase_T"/>
    <property type="match status" value="1"/>
</dbReference>
<dbReference type="InterPro" id="IPR036397">
    <property type="entry name" value="RNaseH_sf"/>
</dbReference>
<dbReference type="SMART" id="SM00479">
    <property type="entry name" value="EXOIII"/>
    <property type="match status" value="1"/>
</dbReference>
<dbReference type="PANTHER" id="PTHR30231">
    <property type="entry name" value="DNA POLYMERASE III SUBUNIT EPSILON"/>
    <property type="match status" value="1"/>
</dbReference>
<dbReference type="RefSeq" id="WP_377200120.1">
    <property type="nucleotide sequence ID" value="NZ_JBHUHF010000001.1"/>
</dbReference>
<organism evidence="2 3">
    <name type="scientific">Promicromonospora aerolata</name>
    <dbReference type="NCBI Taxonomy" id="195749"/>
    <lineage>
        <taxon>Bacteria</taxon>
        <taxon>Bacillati</taxon>
        <taxon>Actinomycetota</taxon>
        <taxon>Actinomycetes</taxon>
        <taxon>Micrococcales</taxon>
        <taxon>Promicromonosporaceae</taxon>
        <taxon>Promicromonospora</taxon>
    </lineage>
</organism>